<dbReference type="NCBIfam" id="TIGR03915">
    <property type="entry name" value="SAM_7_link_chp"/>
    <property type="match status" value="1"/>
</dbReference>
<dbReference type="InterPro" id="IPR051536">
    <property type="entry name" value="UDG_Type-4/5"/>
</dbReference>
<evidence type="ECO:0000256" key="2">
    <source>
        <dbReference type="ARBA" id="ARBA00019403"/>
    </source>
</evidence>
<dbReference type="NCBIfam" id="TIGR03914">
    <property type="entry name" value="UDG_fam_dom"/>
    <property type="match status" value="1"/>
</dbReference>
<evidence type="ECO:0000256" key="4">
    <source>
        <dbReference type="ARBA" id="ARBA00022723"/>
    </source>
</evidence>
<gene>
    <name evidence="11" type="ORF">So717_06270</name>
</gene>
<keyword evidence="8" id="KW-0411">Iron-sulfur</keyword>
<dbReference type="InterPro" id="IPR023875">
    <property type="entry name" value="DNA_repair_put"/>
</dbReference>
<dbReference type="Gene3D" id="3.40.470.10">
    <property type="entry name" value="Uracil-DNA glycosylase-like domain"/>
    <property type="match status" value="1"/>
</dbReference>
<dbReference type="GO" id="GO:0046872">
    <property type="term" value="F:metal ion binding"/>
    <property type="evidence" value="ECO:0007669"/>
    <property type="project" value="UniProtKB-KW"/>
</dbReference>
<dbReference type="GO" id="GO:0097506">
    <property type="term" value="F:deaminated base DNA N-glycosylase activity"/>
    <property type="evidence" value="ECO:0007669"/>
    <property type="project" value="UniProtKB-ARBA"/>
</dbReference>
<evidence type="ECO:0000256" key="3">
    <source>
        <dbReference type="ARBA" id="ARBA00022485"/>
    </source>
</evidence>
<dbReference type="SMART" id="SM00987">
    <property type="entry name" value="UreE_C"/>
    <property type="match status" value="1"/>
</dbReference>
<dbReference type="NCBIfam" id="TIGR00758">
    <property type="entry name" value="UDG_fam4"/>
    <property type="match status" value="1"/>
</dbReference>
<dbReference type="SMART" id="SM00986">
    <property type="entry name" value="UDG"/>
    <property type="match status" value="1"/>
</dbReference>
<evidence type="ECO:0000259" key="10">
    <source>
        <dbReference type="SMART" id="SM00986"/>
    </source>
</evidence>
<evidence type="ECO:0000256" key="7">
    <source>
        <dbReference type="ARBA" id="ARBA00023004"/>
    </source>
</evidence>
<evidence type="ECO:0000256" key="8">
    <source>
        <dbReference type="ARBA" id="ARBA00023014"/>
    </source>
</evidence>
<organism evidence="11 12">
    <name type="scientific">Roseobacter cerasinus</name>
    <dbReference type="NCBI Taxonomy" id="2602289"/>
    <lineage>
        <taxon>Bacteria</taxon>
        <taxon>Pseudomonadati</taxon>
        <taxon>Pseudomonadota</taxon>
        <taxon>Alphaproteobacteria</taxon>
        <taxon>Rhodobacterales</taxon>
        <taxon>Roseobacteraceae</taxon>
        <taxon>Roseobacter</taxon>
    </lineage>
</organism>
<proteinExistence type="inferred from homology"/>
<evidence type="ECO:0000256" key="1">
    <source>
        <dbReference type="ARBA" id="ARBA00006521"/>
    </source>
</evidence>
<keyword evidence="5" id="KW-0227">DNA damage</keyword>
<comment type="similarity">
    <text evidence="1">Belongs to the uracil-DNA glycosylase (UDG) superfamily. Type 4 (UDGa) family.</text>
</comment>
<dbReference type="CDD" id="cd10030">
    <property type="entry name" value="UDG-F4_TTUDGA_SPO1dp_like"/>
    <property type="match status" value="1"/>
</dbReference>
<keyword evidence="7" id="KW-0408">Iron</keyword>
<dbReference type="GO" id="GO:0006281">
    <property type="term" value="P:DNA repair"/>
    <property type="evidence" value="ECO:0007669"/>
    <property type="project" value="UniProtKB-KW"/>
</dbReference>
<accession>A0A640VMK6</accession>
<keyword evidence="3" id="KW-0004">4Fe-4S</keyword>
<dbReference type="AlphaFoldDB" id="A0A640VMK6"/>
<keyword evidence="9" id="KW-0234">DNA repair</keyword>
<dbReference type="Pfam" id="PF03167">
    <property type="entry name" value="UDG"/>
    <property type="match status" value="1"/>
</dbReference>
<keyword evidence="4" id="KW-0479">Metal-binding</keyword>
<dbReference type="PANTHER" id="PTHR33693">
    <property type="entry name" value="TYPE-5 URACIL-DNA GLYCOSYLASE"/>
    <property type="match status" value="1"/>
</dbReference>
<evidence type="ECO:0000256" key="6">
    <source>
        <dbReference type="ARBA" id="ARBA00022801"/>
    </source>
</evidence>
<keyword evidence="12" id="KW-1185">Reference proteome</keyword>
<evidence type="ECO:0000256" key="5">
    <source>
        <dbReference type="ARBA" id="ARBA00022763"/>
    </source>
</evidence>
<dbReference type="InterPro" id="IPR005122">
    <property type="entry name" value="Uracil-DNA_glycosylase-like"/>
</dbReference>
<comment type="caution">
    <text evidence="11">The sequence shown here is derived from an EMBL/GenBank/DDBJ whole genome shotgun (WGS) entry which is preliminary data.</text>
</comment>
<evidence type="ECO:0000313" key="11">
    <source>
        <dbReference type="EMBL" id="GFE48874.1"/>
    </source>
</evidence>
<dbReference type="Pfam" id="PF13566">
    <property type="entry name" value="DUF4130"/>
    <property type="match status" value="1"/>
</dbReference>
<evidence type="ECO:0000256" key="9">
    <source>
        <dbReference type="ARBA" id="ARBA00023204"/>
    </source>
</evidence>
<dbReference type="Proteomes" id="UP000436522">
    <property type="component" value="Unassembled WGS sequence"/>
</dbReference>
<evidence type="ECO:0000313" key="12">
    <source>
        <dbReference type="Proteomes" id="UP000436522"/>
    </source>
</evidence>
<dbReference type="InterPro" id="IPR025404">
    <property type="entry name" value="DUF4130"/>
</dbReference>
<dbReference type="EMBL" id="BLIV01000001">
    <property type="protein sequence ID" value="GFE48874.1"/>
    <property type="molecule type" value="Genomic_DNA"/>
</dbReference>
<protein>
    <recommendedName>
        <fullName evidence="2">Type-4 uracil-DNA glycosylase</fullName>
    </recommendedName>
</protein>
<feature type="domain" description="Uracil-DNA glycosylase-like" evidence="10">
    <location>
        <begin position="309"/>
        <end position="469"/>
    </location>
</feature>
<keyword evidence="6" id="KW-0378">Hydrolase</keyword>
<reference evidence="11 12" key="1">
    <citation type="submission" date="2019-12" db="EMBL/GenBank/DDBJ databases">
        <title>Roseobacter cerasinus sp. nov., isolated from seawater around aquaculture.</title>
        <authorList>
            <person name="Muramatsu S."/>
            <person name="Takabe Y."/>
            <person name="Mori K."/>
            <person name="Takaichi S."/>
            <person name="Hanada S."/>
        </authorList>
    </citation>
    <scope>NUCLEOTIDE SEQUENCE [LARGE SCALE GENOMIC DNA]</scope>
    <source>
        <strain evidence="11 12">AI77</strain>
    </source>
</reference>
<dbReference type="InterPro" id="IPR005273">
    <property type="entry name" value="Ura-DNA_glyco_family4"/>
</dbReference>
<dbReference type="SUPFAM" id="SSF52141">
    <property type="entry name" value="Uracil-DNA glycosylase-like"/>
    <property type="match status" value="1"/>
</dbReference>
<dbReference type="PANTHER" id="PTHR33693:SF9">
    <property type="entry name" value="TYPE-4 URACIL-DNA GLYCOSYLASE"/>
    <property type="match status" value="1"/>
</dbReference>
<name>A0A640VMK6_9RHOB</name>
<dbReference type="InterPro" id="IPR036895">
    <property type="entry name" value="Uracil-DNA_glycosylase-like_sf"/>
</dbReference>
<sequence>MTGRVTLPRIGTEAAWRRAARGFLSAGVPPDALRWTDGEAPQGLFDTEAEVPEVNREIRVPRAFAAMSSAVIWHSDADRFDRLYAFLWRLQREPGLMRDRGDPALAHLRRMEKAVHRCKHKMKAFVRFREIGDPEATRRSFAAWFEPTHHTVEFTATFFSRRFADMDWRIFTPDVSAIFEDGQLRFLLDAPRPEMPEDASEGLWVTYFRNIFNPARLKVQAMQSEMPKKYWHNMPEAAAIPELIAEAPARARAMAAAAPTLPPLRTARVQRAAEALAPDHWSGPQDGFAAALAGCTRCPLHHGATQAVPGDGPATAALMIVGEQPGDLEDLQGRPFVGPAGQVLDAALQAAGVPRAEVYLTNAVKHFKYVTRGKRRIHQRPNTSEVHHCRWWLEAELARVRPRLVLALGATAALALTGDGAGVMRRRGTLERGRHGGDVLLSLHPAHILRTPDAAEQDRLRADLVADLAAAHRIASERQALPATETG</sequence>
<dbReference type="GO" id="GO:0051539">
    <property type="term" value="F:4 iron, 4 sulfur cluster binding"/>
    <property type="evidence" value="ECO:0007669"/>
    <property type="project" value="UniProtKB-KW"/>
</dbReference>